<reference evidence="2" key="1">
    <citation type="submission" date="2021-04" db="EMBL/GenBank/DDBJ databases">
        <title>Genome based classification of Actinospica acidithermotolerans sp. nov., an actinobacterium isolated from an Indonesian hot spring.</title>
        <authorList>
            <person name="Kusuma A.B."/>
            <person name="Putra K.E."/>
            <person name="Nafisah S."/>
            <person name="Loh J."/>
            <person name="Nouioui I."/>
            <person name="Goodfellow M."/>
        </authorList>
    </citation>
    <scope>NUCLEOTIDE SEQUENCE</scope>
    <source>
        <strain evidence="2">CSCA 57</strain>
    </source>
</reference>
<sequence>PTGDITLTSEDCLYLNLWHPAASGHDGPLPVIVWFYGGGFESPTCGLRRRPVPLMSPPRQAGTARAC</sequence>
<dbReference type="Pfam" id="PF00135">
    <property type="entry name" value="COesterase"/>
    <property type="match status" value="1"/>
</dbReference>
<evidence type="ECO:0000259" key="1">
    <source>
        <dbReference type="Pfam" id="PF00135"/>
    </source>
</evidence>
<dbReference type="Proteomes" id="UP000675781">
    <property type="component" value="Unassembled WGS sequence"/>
</dbReference>
<organism evidence="2 3">
    <name type="scientific">Actinospica durhamensis</name>
    <dbReference type="NCBI Taxonomy" id="1508375"/>
    <lineage>
        <taxon>Bacteria</taxon>
        <taxon>Bacillati</taxon>
        <taxon>Actinomycetota</taxon>
        <taxon>Actinomycetes</taxon>
        <taxon>Catenulisporales</taxon>
        <taxon>Actinospicaceae</taxon>
        <taxon>Actinospica</taxon>
    </lineage>
</organism>
<accession>A0A941F0N1</accession>
<dbReference type="EMBL" id="JAGSOG010000435">
    <property type="protein sequence ID" value="MBR7839379.1"/>
    <property type="molecule type" value="Genomic_DNA"/>
</dbReference>
<dbReference type="InterPro" id="IPR019819">
    <property type="entry name" value="Carboxylesterase_B_CS"/>
</dbReference>
<dbReference type="PROSITE" id="PS00941">
    <property type="entry name" value="CARBOXYLESTERASE_B_2"/>
    <property type="match status" value="1"/>
</dbReference>
<keyword evidence="3" id="KW-1185">Reference proteome</keyword>
<evidence type="ECO:0000313" key="3">
    <source>
        <dbReference type="Proteomes" id="UP000675781"/>
    </source>
</evidence>
<gene>
    <name evidence="2" type="ORF">KDL01_39330</name>
</gene>
<dbReference type="Gene3D" id="3.40.50.1820">
    <property type="entry name" value="alpha/beta hydrolase"/>
    <property type="match status" value="1"/>
</dbReference>
<evidence type="ECO:0000313" key="2">
    <source>
        <dbReference type="EMBL" id="MBR7839379.1"/>
    </source>
</evidence>
<protein>
    <submittedName>
        <fullName evidence="2">Carboxylesterase family protein</fullName>
    </submittedName>
</protein>
<dbReference type="InterPro" id="IPR002018">
    <property type="entry name" value="CarbesteraseB"/>
</dbReference>
<dbReference type="SUPFAM" id="SSF53474">
    <property type="entry name" value="alpha/beta-Hydrolases"/>
    <property type="match status" value="1"/>
</dbReference>
<dbReference type="AlphaFoldDB" id="A0A941F0N1"/>
<feature type="domain" description="Carboxylesterase type B" evidence="1">
    <location>
        <begin position="8"/>
        <end position="42"/>
    </location>
</feature>
<comment type="caution">
    <text evidence="2">The sequence shown here is derived from an EMBL/GenBank/DDBJ whole genome shotgun (WGS) entry which is preliminary data.</text>
</comment>
<feature type="non-terminal residue" evidence="2">
    <location>
        <position position="1"/>
    </location>
</feature>
<dbReference type="InterPro" id="IPR029058">
    <property type="entry name" value="AB_hydrolase_fold"/>
</dbReference>
<name>A0A941F0N1_9ACTN</name>
<proteinExistence type="predicted"/>